<comment type="cofactor">
    <cofactor evidence="1">
        <name>FAD</name>
        <dbReference type="ChEBI" id="CHEBI:57692"/>
    </cofactor>
</comment>
<keyword evidence="7" id="KW-0560">Oxidoreductase</keyword>
<comment type="subcellular location">
    <subcellularLocation>
        <location evidence="2">Peroxisome</location>
    </subcellularLocation>
</comment>
<evidence type="ECO:0000256" key="11">
    <source>
        <dbReference type="PIRSR" id="PIRSR000168-1"/>
    </source>
</evidence>
<dbReference type="Pfam" id="PF02770">
    <property type="entry name" value="Acyl-CoA_dh_M"/>
    <property type="match status" value="1"/>
</dbReference>
<dbReference type="GO" id="GO:0005504">
    <property type="term" value="F:fatty acid binding"/>
    <property type="evidence" value="ECO:0007669"/>
    <property type="project" value="TreeGrafter"/>
</dbReference>
<feature type="domain" description="Acyl-CoA oxidase C-alpha1" evidence="15">
    <location>
        <begin position="307"/>
        <end position="466"/>
    </location>
</feature>
<evidence type="ECO:0000256" key="1">
    <source>
        <dbReference type="ARBA" id="ARBA00001974"/>
    </source>
</evidence>
<dbReference type="Pfam" id="PF01756">
    <property type="entry name" value="ACOX"/>
    <property type="match status" value="1"/>
</dbReference>
<accession>A0AAU9K3N1</accession>
<dbReference type="EMBL" id="CAJZBQ010000053">
    <property type="protein sequence ID" value="CAG9331791.1"/>
    <property type="molecule type" value="Genomic_DNA"/>
</dbReference>
<evidence type="ECO:0000259" key="13">
    <source>
        <dbReference type="Pfam" id="PF01756"/>
    </source>
</evidence>
<dbReference type="InterPro" id="IPR046373">
    <property type="entry name" value="Acyl-CoA_Oxase/DH_mid-dom_sf"/>
</dbReference>
<dbReference type="PANTHER" id="PTHR10909:SF352">
    <property type="entry name" value="ACYL-COENZYME A OXIDASE-LIKE PROTEIN"/>
    <property type="match status" value="1"/>
</dbReference>
<name>A0AAU9K3N1_9CILI</name>
<dbReference type="FunFam" id="1.20.140.10:FF:000010">
    <property type="entry name" value="Acyl-coenzyme A oxidase"/>
    <property type="match status" value="1"/>
</dbReference>
<dbReference type="Gene3D" id="1.20.140.10">
    <property type="entry name" value="Butyryl-CoA Dehydrogenase, subunit A, domain 3"/>
    <property type="match status" value="2"/>
</dbReference>
<dbReference type="SUPFAM" id="SSF47203">
    <property type="entry name" value="Acyl-CoA dehydrogenase C-terminal domain-like"/>
    <property type="match status" value="2"/>
</dbReference>
<dbReference type="Proteomes" id="UP001162131">
    <property type="component" value="Unassembled WGS sequence"/>
</dbReference>
<dbReference type="InterPro" id="IPR036250">
    <property type="entry name" value="AcylCo_DH-like_C"/>
</dbReference>
<dbReference type="GO" id="GO:0055088">
    <property type="term" value="P:lipid homeostasis"/>
    <property type="evidence" value="ECO:0007669"/>
    <property type="project" value="TreeGrafter"/>
</dbReference>
<feature type="binding site" evidence="12">
    <location>
        <position position="204"/>
    </location>
    <ligand>
        <name>FAD</name>
        <dbReference type="ChEBI" id="CHEBI:57692"/>
    </ligand>
</feature>
<dbReference type="GO" id="GO:0071949">
    <property type="term" value="F:FAD binding"/>
    <property type="evidence" value="ECO:0007669"/>
    <property type="project" value="InterPro"/>
</dbReference>
<dbReference type="FunFam" id="2.40.110.10:FF:000005">
    <property type="entry name" value="Acyl-coenzyme A oxidase"/>
    <property type="match status" value="1"/>
</dbReference>
<feature type="active site" description="Proton acceptor" evidence="11">
    <location>
        <position position="452"/>
    </location>
</feature>
<evidence type="ECO:0000256" key="8">
    <source>
        <dbReference type="ARBA" id="ARBA00023098"/>
    </source>
</evidence>
<dbReference type="GO" id="GO:0033540">
    <property type="term" value="P:fatty acid beta-oxidation using acyl-CoA oxidase"/>
    <property type="evidence" value="ECO:0007669"/>
    <property type="project" value="TreeGrafter"/>
</dbReference>
<keyword evidence="6" id="KW-0276">Fatty acid metabolism</keyword>
<dbReference type="InterPro" id="IPR006091">
    <property type="entry name" value="Acyl-CoA_Oxase/DH_mid-dom"/>
</dbReference>
<dbReference type="InterPro" id="IPR009100">
    <property type="entry name" value="AcylCoA_DH/oxidase_NM_dom_sf"/>
</dbReference>
<sequence>MSNLRRLDLLKTHLLSKFPTSSLDRSLDEYRGRGEKINSSLLSQLYFEDGYDTLMKMRKAMTKNPLFNHYEEAEMPREKLRERVVQQIASLYFSFNLSYEVDKKWPLGKCHFCFGLAEHDLGLTTRFCVHIILYIDTLQNIGTKKHLELINRAYQLLDYGSFGMTELGHGSNVAKVETTATYDHNAREFIINSPTPTSAKWWIGAAGKTANMSVVFAQLIVDGVGRGVHAFVVPVRDYATHETLPGVILGDCGKKLSNDGIDNGFMLFKNYRVPYDALLDKYSWISPDGKFKTSFKNQDKRLAVMLGGLIRGRTAVVIGSEQNMRHALTIALRFSAIRKQFGLQNGPEVPILDYQTQRYRLIPHLARAFAIRTGGLFLCSNYIRIRPKIDNEPESDDINEHHAFLSAFKVVASSYGVACTQDCREAVGGLGYSSYSALGRLRANQDTHLTWEGDNTVLIQQAGKFIFKQIQRTFKGYKINAPTLSILKTDYEECKALKQSFENSQQLENEKMLMELIEFKFNHLLHKALLKVQENAQVSTDMLEVWNNSQVFHIQDLGKVYGEYVMAREFLKFVHDIEAKCEVTGRVIRKLFYLYVVDTVDRSIGLFLENALNSQQAKIVKDSVIRLCNEIAPSSVSIVDALAAPDNVLGSAIGNSDGQMYTHMIESVENGPNVYEKPEWLPLIHQIREASKSKQ</sequence>
<reference evidence="16" key="1">
    <citation type="submission" date="2021-09" db="EMBL/GenBank/DDBJ databases">
        <authorList>
            <consortium name="AG Swart"/>
            <person name="Singh M."/>
            <person name="Singh A."/>
            <person name="Seah K."/>
            <person name="Emmerich C."/>
        </authorList>
    </citation>
    <scope>NUCLEOTIDE SEQUENCE</scope>
    <source>
        <strain evidence="16">ATCC30299</strain>
    </source>
</reference>
<keyword evidence="9" id="KW-0576">Peroxisome</keyword>
<evidence type="ECO:0000256" key="2">
    <source>
        <dbReference type="ARBA" id="ARBA00004275"/>
    </source>
</evidence>
<comment type="caution">
    <text evidence="16">The sequence shown here is derived from an EMBL/GenBank/DDBJ whole genome shotgun (WGS) entry which is preliminary data.</text>
</comment>
<organism evidence="16 17">
    <name type="scientific">Blepharisma stoltei</name>
    <dbReference type="NCBI Taxonomy" id="1481888"/>
    <lineage>
        <taxon>Eukaryota</taxon>
        <taxon>Sar</taxon>
        <taxon>Alveolata</taxon>
        <taxon>Ciliophora</taxon>
        <taxon>Postciliodesmatophora</taxon>
        <taxon>Heterotrichea</taxon>
        <taxon>Heterotrichida</taxon>
        <taxon>Blepharismidae</taxon>
        <taxon>Blepharisma</taxon>
    </lineage>
</organism>
<feature type="domain" description="Acyl-CoA oxidase/dehydrogenase middle" evidence="14">
    <location>
        <begin position="161"/>
        <end position="270"/>
    </location>
</feature>
<evidence type="ECO:0000256" key="9">
    <source>
        <dbReference type="ARBA" id="ARBA00023140"/>
    </source>
</evidence>
<evidence type="ECO:0000313" key="17">
    <source>
        <dbReference type="Proteomes" id="UP001162131"/>
    </source>
</evidence>
<dbReference type="InterPro" id="IPR002655">
    <property type="entry name" value="Acyl-CoA_oxidase_C"/>
</dbReference>
<dbReference type="InterPro" id="IPR012258">
    <property type="entry name" value="Acyl-CoA_oxidase"/>
</dbReference>
<dbReference type="SUPFAM" id="SSF56645">
    <property type="entry name" value="Acyl-CoA dehydrogenase NM domain-like"/>
    <property type="match status" value="1"/>
</dbReference>
<dbReference type="Gene3D" id="2.40.110.10">
    <property type="entry name" value="Butyryl-CoA Dehydrogenase, subunit A, domain 2"/>
    <property type="match status" value="1"/>
</dbReference>
<evidence type="ECO:0000259" key="14">
    <source>
        <dbReference type="Pfam" id="PF02770"/>
    </source>
</evidence>
<evidence type="ECO:0000256" key="5">
    <source>
        <dbReference type="ARBA" id="ARBA00022827"/>
    </source>
</evidence>
<gene>
    <name evidence="16" type="ORF">BSTOLATCC_MIC53851</name>
</gene>
<evidence type="ECO:0000256" key="4">
    <source>
        <dbReference type="ARBA" id="ARBA00022630"/>
    </source>
</evidence>
<keyword evidence="17" id="KW-1185">Reference proteome</keyword>
<keyword evidence="4 10" id="KW-0285">Flavoprotein</keyword>
<evidence type="ECO:0000313" key="16">
    <source>
        <dbReference type="EMBL" id="CAG9331791.1"/>
    </source>
</evidence>
<dbReference type="InterPro" id="IPR055060">
    <property type="entry name" value="ACOX_C_alpha1"/>
</dbReference>
<dbReference type="GO" id="GO:0003997">
    <property type="term" value="F:acyl-CoA oxidase activity"/>
    <property type="evidence" value="ECO:0007669"/>
    <property type="project" value="InterPro"/>
</dbReference>
<protein>
    <recommendedName>
        <fullName evidence="10">Acyl-coenzyme A oxidase</fullName>
    </recommendedName>
</protein>
<evidence type="ECO:0000256" key="10">
    <source>
        <dbReference type="PIRNR" id="PIRNR000168"/>
    </source>
</evidence>
<evidence type="ECO:0000256" key="6">
    <source>
        <dbReference type="ARBA" id="ARBA00022832"/>
    </source>
</evidence>
<feature type="binding site" evidence="12">
    <location>
        <position position="165"/>
    </location>
    <ligand>
        <name>FAD</name>
        <dbReference type="ChEBI" id="CHEBI:57692"/>
    </ligand>
</feature>
<keyword evidence="5 10" id="KW-0274">FAD</keyword>
<evidence type="ECO:0000256" key="12">
    <source>
        <dbReference type="PIRSR" id="PIRSR000168-2"/>
    </source>
</evidence>
<keyword evidence="8" id="KW-0443">Lipid metabolism</keyword>
<evidence type="ECO:0000256" key="3">
    <source>
        <dbReference type="ARBA" id="ARBA00006288"/>
    </source>
</evidence>
<dbReference type="GO" id="GO:0005777">
    <property type="term" value="C:peroxisome"/>
    <property type="evidence" value="ECO:0007669"/>
    <property type="project" value="UniProtKB-SubCell"/>
</dbReference>
<evidence type="ECO:0000256" key="7">
    <source>
        <dbReference type="ARBA" id="ARBA00023002"/>
    </source>
</evidence>
<feature type="domain" description="Acyl-CoA oxidase C-terminal" evidence="13">
    <location>
        <begin position="512"/>
        <end position="680"/>
    </location>
</feature>
<dbReference type="PIRSF" id="PIRSF000168">
    <property type="entry name" value="Acyl-CoA_oxidase"/>
    <property type="match status" value="1"/>
</dbReference>
<dbReference type="FunFam" id="1.20.140.10:FF:000007">
    <property type="entry name" value="Acyl-coenzyme A oxidase"/>
    <property type="match status" value="1"/>
</dbReference>
<dbReference type="PANTHER" id="PTHR10909">
    <property type="entry name" value="ELECTRON TRANSPORT OXIDOREDUCTASE"/>
    <property type="match status" value="1"/>
</dbReference>
<dbReference type="Pfam" id="PF22924">
    <property type="entry name" value="ACOX_C_alpha1"/>
    <property type="match status" value="1"/>
</dbReference>
<evidence type="ECO:0000259" key="15">
    <source>
        <dbReference type="Pfam" id="PF22924"/>
    </source>
</evidence>
<dbReference type="AlphaFoldDB" id="A0AAU9K3N1"/>
<comment type="similarity">
    <text evidence="3 10">Belongs to the acyl-CoA oxidase family.</text>
</comment>
<proteinExistence type="inferred from homology"/>